<dbReference type="AlphaFoldDB" id="A0A2W5MWM8"/>
<keyword evidence="1" id="KW-0812">Transmembrane</keyword>
<name>A0A2W5MWM8_9BACT</name>
<accession>A0A2W5MWM8</accession>
<keyword evidence="1" id="KW-1133">Transmembrane helix</keyword>
<comment type="caution">
    <text evidence="2">The sequence shown here is derived from an EMBL/GenBank/DDBJ whole genome shotgun (WGS) entry which is preliminary data.</text>
</comment>
<feature type="transmembrane region" description="Helical" evidence="1">
    <location>
        <begin position="333"/>
        <end position="354"/>
    </location>
</feature>
<feature type="transmembrane region" description="Helical" evidence="1">
    <location>
        <begin position="257"/>
        <end position="283"/>
    </location>
</feature>
<reference evidence="2 3" key="1">
    <citation type="submission" date="2017-08" db="EMBL/GenBank/DDBJ databases">
        <title>Infants hospitalized years apart are colonized by the same room-sourced microbial strains.</title>
        <authorList>
            <person name="Brooks B."/>
            <person name="Olm M.R."/>
            <person name="Firek B.A."/>
            <person name="Baker R."/>
            <person name="Thomas B.C."/>
            <person name="Morowitz M.J."/>
            <person name="Banfield J.F."/>
        </authorList>
    </citation>
    <scope>NUCLEOTIDE SEQUENCE [LARGE SCALE GENOMIC DNA]</scope>
    <source>
        <strain evidence="2">S2_005_002_R2_29</strain>
    </source>
</reference>
<dbReference type="InterPro" id="IPR027628">
    <property type="entry name" value="DotA_TraY"/>
</dbReference>
<gene>
    <name evidence="2" type="ORF">DI551_08015</name>
</gene>
<dbReference type="Proteomes" id="UP000249417">
    <property type="component" value="Unassembled WGS sequence"/>
</dbReference>
<evidence type="ECO:0000313" key="3">
    <source>
        <dbReference type="Proteomes" id="UP000249417"/>
    </source>
</evidence>
<proteinExistence type="predicted"/>
<feature type="non-terminal residue" evidence="2">
    <location>
        <position position="1"/>
    </location>
</feature>
<organism evidence="2 3">
    <name type="scientific">Micavibrio aeruginosavorus</name>
    <dbReference type="NCBI Taxonomy" id="349221"/>
    <lineage>
        <taxon>Bacteria</taxon>
        <taxon>Pseudomonadati</taxon>
        <taxon>Bdellovibrionota</taxon>
        <taxon>Bdellovibrionia</taxon>
        <taxon>Bdellovibrionales</taxon>
        <taxon>Pseudobdellovibrionaceae</taxon>
        <taxon>Micavibrio</taxon>
    </lineage>
</organism>
<evidence type="ECO:0000313" key="2">
    <source>
        <dbReference type="EMBL" id="PZQ45214.1"/>
    </source>
</evidence>
<sequence length="423" mass="45784">DTDREKIAQLGWGGAAIWYNKIAQINGSLVTAVRNIPQPKLMPATMEYVKREQLSQNSNVPLSYKIHLADGTPIEFNSSVEKDTAYVLSVIYEYWAKEDSRQDAIGNQTKRTSNIFIDTVNAILGTRGLFDMCARADTHPLAQLSTLGKGLVEASIRNVALAMFGTLATIGNVPFIGAAGSAAASILVSVASVTLTMGFLLFYVLPFMPFIYFFFSVGGWIKGIFEAMVGVPLWALAHLRIDGEGMPGDAAKDGYFLIFEIFLRPILTIFGLLASIVIFAAMVKVLNEIFSLVVVNLAGHDEKTKTVCGQLVQGTPGTNGDAVSFFRGPIDELFYTVLYAIIVYMIGLSCFKLIDLIPNNILRYMGQQLQTFNDMAQDPAENLMRNMSVAGGTTSQALSGVGGNAMKAAGELTKVPGELAAQK</sequence>
<dbReference type="NCBIfam" id="TIGR04346">
    <property type="entry name" value="DotA_TraY"/>
    <property type="match status" value="1"/>
</dbReference>
<protein>
    <submittedName>
        <fullName evidence="2">Type IV secretion protein DotA</fullName>
    </submittedName>
</protein>
<keyword evidence="1" id="KW-0472">Membrane</keyword>
<dbReference type="EMBL" id="QFQB01000058">
    <property type="protein sequence ID" value="PZQ45214.1"/>
    <property type="molecule type" value="Genomic_DNA"/>
</dbReference>
<evidence type="ECO:0000256" key="1">
    <source>
        <dbReference type="SAM" id="Phobius"/>
    </source>
</evidence>